<dbReference type="OrthoDB" id="5937621at2"/>
<dbReference type="PIRSF" id="PIRSF028431">
    <property type="entry name" value="UCP028431"/>
    <property type="match status" value="1"/>
</dbReference>
<dbReference type="STRING" id="49280.A9996_02215"/>
<evidence type="ECO:0000313" key="4">
    <source>
        <dbReference type="Proteomes" id="UP000248987"/>
    </source>
</evidence>
<sequence length="455" mass="50597">MKKTISLLFIAILIYTCSGNSSSESFDPDPVDDGPVVIDPLSDEDMLDLVQRETFKYFWDFAEANSGAARERYIPSNPAQDKNIVTTGGTGFGLMAILVGIERGYVTRAEAVSRLQTLLTFFENADRFHGAWPHWLNGTNGSVIPFSEQDNGGDLVETAFLVQGLICIKEYFKNGSPAEVALANKADVLWKGVEWEWYTQGENVLYWHWSPTNEFAINLKLQGYNETLVAYILGAASPEHAIAQEVYTHGWAGNGSIKSSNVQYGLPLVLNHPGSAQFGGPLFFSHYSFLGLNPTNLVDQYANYKDVATNHAKINYQYCVQNPRNFEGYGMDCWGLSASYSRNADGSLGYSAHSPANDKGIISPTAAISSMPYTSAESLRAMHYFYQEKDKLLGVAGFYDAFSPEYDFWVAEAYLAIDQGPQIIMIENHRTGLLWNLFMQNQEVRNGLDALGFTY</sequence>
<keyword evidence="4" id="KW-1185">Reference proteome</keyword>
<gene>
    <name evidence="3" type="ORF">LX77_00698</name>
</gene>
<dbReference type="EMBL" id="QLLQ01000002">
    <property type="protein sequence ID" value="RAJ26449.1"/>
    <property type="molecule type" value="Genomic_DNA"/>
</dbReference>
<keyword evidence="1" id="KW-0732">Signal</keyword>
<name>A0A1A7R5X5_9FLAO</name>
<dbReference type="Proteomes" id="UP000248987">
    <property type="component" value="Unassembled WGS sequence"/>
</dbReference>
<comment type="caution">
    <text evidence="3">The sequence shown here is derived from an EMBL/GenBank/DDBJ whole genome shotgun (WGS) entry which is preliminary data.</text>
</comment>
<feature type="domain" description="Glycoamylase-like" evidence="2">
    <location>
        <begin position="220"/>
        <end position="441"/>
    </location>
</feature>
<protein>
    <recommendedName>
        <fullName evidence="2">Glycoamylase-like domain-containing protein</fullName>
    </recommendedName>
</protein>
<feature type="signal peptide" evidence="1">
    <location>
        <begin position="1"/>
        <end position="23"/>
    </location>
</feature>
<dbReference type="RefSeq" id="WP_066430387.1">
    <property type="nucleotide sequence ID" value="NZ_LZRN01000003.1"/>
</dbReference>
<feature type="chain" id="PRO_5030025636" description="Glycoamylase-like domain-containing protein" evidence="1">
    <location>
        <begin position="24"/>
        <end position="455"/>
    </location>
</feature>
<dbReference type="InterPro" id="IPR019282">
    <property type="entry name" value="Glycoamylase-like_cons_dom"/>
</dbReference>
<organism evidence="3 4">
    <name type="scientific">Gelidibacter algens</name>
    <dbReference type="NCBI Taxonomy" id="49280"/>
    <lineage>
        <taxon>Bacteria</taxon>
        <taxon>Pseudomonadati</taxon>
        <taxon>Bacteroidota</taxon>
        <taxon>Flavobacteriia</taxon>
        <taxon>Flavobacteriales</taxon>
        <taxon>Flavobacteriaceae</taxon>
        <taxon>Gelidibacter</taxon>
    </lineage>
</organism>
<dbReference type="Pfam" id="PF10091">
    <property type="entry name" value="Glycoamylase"/>
    <property type="match status" value="1"/>
</dbReference>
<reference evidence="3 4" key="1">
    <citation type="submission" date="2018-06" db="EMBL/GenBank/DDBJ databases">
        <title>Genomic Encyclopedia of Archaeal and Bacterial Type Strains, Phase II (KMG-II): from individual species to whole genera.</title>
        <authorList>
            <person name="Goeker M."/>
        </authorList>
    </citation>
    <scope>NUCLEOTIDE SEQUENCE [LARGE SCALE GENOMIC DNA]</scope>
    <source>
        <strain evidence="3 4">DSM 12408</strain>
    </source>
</reference>
<evidence type="ECO:0000256" key="1">
    <source>
        <dbReference type="SAM" id="SignalP"/>
    </source>
</evidence>
<proteinExistence type="predicted"/>
<evidence type="ECO:0000313" key="3">
    <source>
        <dbReference type="EMBL" id="RAJ26449.1"/>
    </source>
</evidence>
<dbReference type="AlphaFoldDB" id="A0A1A7R5X5"/>
<dbReference type="InterPro" id="IPR016883">
    <property type="entry name" value="UCP028431"/>
</dbReference>
<evidence type="ECO:0000259" key="2">
    <source>
        <dbReference type="Pfam" id="PF10091"/>
    </source>
</evidence>
<accession>A0A1A7R5X5</accession>
<dbReference type="Gene3D" id="1.50.10.140">
    <property type="match status" value="1"/>
</dbReference>